<keyword evidence="10" id="KW-1185">Reference proteome</keyword>
<dbReference type="InterPro" id="IPR027417">
    <property type="entry name" value="P-loop_NTPase"/>
</dbReference>
<evidence type="ECO:0000256" key="5">
    <source>
        <dbReference type="ARBA" id="ARBA00022967"/>
    </source>
</evidence>
<dbReference type="Pfam" id="PF00005">
    <property type="entry name" value="ABC_tran"/>
    <property type="match status" value="1"/>
</dbReference>
<dbReference type="PANTHER" id="PTHR42781">
    <property type="entry name" value="SPERMIDINE/PUTRESCINE IMPORT ATP-BINDING PROTEIN POTA"/>
    <property type="match status" value="1"/>
</dbReference>
<dbReference type="GO" id="GO:0043190">
    <property type="term" value="C:ATP-binding cassette (ABC) transporter complex"/>
    <property type="evidence" value="ECO:0007669"/>
    <property type="project" value="InterPro"/>
</dbReference>
<protein>
    <recommendedName>
        <fullName evidence="7">Spermidine/putrescine import ATP-binding protein PotA</fullName>
        <ecNumber evidence="7">7.6.2.11</ecNumber>
    </recommendedName>
</protein>
<dbReference type="GO" id="GO:0015417">
    <property type="term" value="F:ABC-type polyamine transporter activity"/>
    <property type="evidence" value="ECO:0007669"/>
    <property type="project" value="UniProtKB-EC"/>
</dbReference>
<keyword evidence="2 7" id="KW-1003">Cell membrane</keyword>
<reference evidence="9 10" key="1">
    <citation type="submission" date="2016-10" db="EMBL/GenBank/DDBJ databases">
        <authorList>
            <person name="de Groot N.N."/>
        </authorList>
    </citation>
    <scope>NUCLEOTIDE SEQUENCE [LARGE SCALE GENOMIC DNA]</scope>
    <source>
        <strain evidence="9 10">DSM 1736</strain>
    </source>
</reference>
<evidence type="ECO:0000313" key="9">
    <source>
        <dbReference type="EMBL" id="SDM36586.1"/>
    </source>
</evidence>
<name>A0A1G9SM91_9FIRM</name>
<dbReference type="PROSITE" id="PS50893">
    <property type="entry name" value="ABC_TRANSPORTER_2"/>
    <property type="match status" value="1"/>
</dbReference>
<dbReference type="InterPro" id="IPR003439">
    <property type="entry name" value="ABC_transporter-like_ATP-bd"/>
</dbReference>
<dbReference type="OrthoDB" id="9802264at2"/>
<dbReference type="InterPro" id="IPR013611">
    <property type="entry name" value="Transp-assoc_OB_typ2"/>
</dbReference>
<keyword evidence="4 7" id="KW-0067">ATP-binding</keyword>
<dbReference type="PROSITE" id="PS00211">
    <property type="entry name" value="ABC_TRANSPORTER_1"/>
    <property type="match status" value="1"/>
</dbReference>
<dbReference type="AlphaFoldDB" id="A0A1G9SM91"/>
<dbReference type="Pfam" id="PF08402">
    <property type="entry name" value="TOBE_2"/>
    <property type="match status" value="1"/>
</dbReference>
<dbReference type="GO" id="GO:0016887">
    <property type="term" value="F:ATP hydrolysis activity"/>
    <property type="evidence" value="ECO:0007669"/>
    <property type="project" value="InterPro"/>
</dbReference>
<evidence type="ECO:0000256" key="6">
    <source>
        <dbReference type="ARBA" id="ARBA00023136"/>
    </source>
</evidence>
<evidence type="ECO:0000256" key="7">
    <source>
        <dbReference type="RuleBase" id="RU364083"/>
    </source>
</evidence>
<evidence type="ECO:0000256" key="4">
    <source>
        <dbReference type="ARBA" id="ARBA00022840"/>
    </source>
</evidence>
<comment type="catalytic activity">
    <reaction evidence="7">
        <text>ATP + H2O + polyamine-[polyamine-binding protein]Side 1 = ADP + phosphate + polyamineSide 2 + [polyamine-binding protein]Side 1.</text>
        <dbReference type="EC" id="7.6.2.11"/>
    </reaction>
</comment>
<dbReference type="Gene3D" id="3.40.50.300">
    <property type="entry name" value="P-loop containing nucleotide triphosphate hydrolases"/>
    <property type="match status" value="1"/>
</dbReference>
<dbReference type="InterPro" id="IPR017871">
    <property type="entry name" value="ABC_transporter-like_CS"/>
</dbReference>
<organism evidence="9 10">
    <name type="scientific">Dendrosporobacter quercicolus</name>
    <dbReference type="NCBI Taxonomy" id="146817"/>
    <lineage>
        <taxon>Bacteria</taxon>
        <taxon>Bacillati</taxon>
        <taxon>Bacillota</taxon>
        <taxon>Negativicutes</taxon>
        <taxon>Selenomonadales</taxon>
        <taxon>Sporomusaceae</taxon>
        <taxon>Dendrosporobacter</taxon>
    </lineage>
</organism>
<dbReference type="NCBIfam" id="TIGR01187">
    <property type="entry name" value="potA"/>
    <property type="match status" value="1"/>
</dbReference>
<sequence length="361" mass="40712">MELELRGVSKYFEDFTAVENVSFSIKKGELFSLLGPSGCGKTTTLRMIAGFYAPDIGGIYLKGKEITHQPLDRRGTAMVFQNYALFPHMTVFENIAFGLKMQKLDKSSIAKRVQDVLNLIQLPHIETKYPRELSGGMQQRVAIARAIVIHPEVLLLDEPLSNLDAKLREELRMDIRKIQQKIGITTVFVTHDISEAFAMSDRIAVMQNGKVMQIGSPREIYEQPVNEFVGAFVGKSNRFSVQIDDITGDIAIAGNESLQMRLRVKQLPVARGDVLAVMVRPERISLIETPSSRAGRNVHQGTVLHTYYLGNQNHYEVMVNNCKFTVEMANNGSRIFEQGEKCYIEWGIEDSVYFNNANRDC</sequence>
<dbReference type="Proteomes" id="UP000214880">
    <property type="component" value="Unassembled WGS sequence"/>
</dbReference>
<dbReference type="PANTHER" id="PTHR42781:SF4">
    <property type="entry name" value="SPERMIDINE_PUTRESCINE IMPORT ATP-BINDING PROTEIN POTA"/>
    <property type="match status" value="1"/>
</dbReference>
<dbReference type="SUPFAM" id="SSF50331">
    <property type="entry name" value="MOP-like"/>
    <property type="match status" value="1"/>
</dbReference>
<comment type="function">
    <text evidence="7">Part of the ABC transporter complex PotABCD involved in spermidine/putrescine import. Responsible for energy coupling to the transport system.</text>
</comment>
<dbReference type="EC" id="7.6.2.11" evidence="7"/>
<evidence type="ECO:0000256" key="1">
    <source>
        <dbReference type="ARBA" id="ARBA00022448"/>
    </source>
</evidence>
<dbReference type="FunFam" id="3.40.50.300:FF:000425">
    <property type="entry name" value="Probable ABC transporter, ATP-binding subunit"/>
    <property type="match status" value="1"/>
</dbReference>
<dbReference type="GO" id="GO:0005524">
    <property type="term" value="F:ATP binding"/>
    <property type="evidence" value="ECO:0007669"/>
    <property type="project" value="UniProtKB-KW"/>
</dbReference>
<dbReference type="InterPro" id="IPR005893">
    <property type="entry name" value="PotA-like"/>
</dbReference>
<proteinExistence type="inferred from homology"/>
<evidence type="ECO:0000313" key="10">
    <source>
        <dbReference type="Proteomes" id="UP000214880"/>
    </source>
</evidence>
<dbReference type="EMBL" id="FNHB01000004">
    <property type="protein sequence ID" value="SDM36586.1"/>
    <property type="molecule type" value="Genomic_DNA"/>
</dbReference>
<dbReference type="SMART" id="SM00382">
    <property type="entry name" value="AAA"/>
    <property type="match status" value="1"/>
</dbReference>
<keyword evidence="1 7" id="KW-0813">Transport</keyword>
<feature type="domain" description="ABC transporter" evidence="8">
    <location>
        <begin position="3"/>
        <end position="233"/>
    </location>
</feature>
<accession>A0A1G9SM91</accession>
<keyword evidence="5 7" id="KW-1278">Translocase</keyword>
<dbReference type="InterPro" id="IPR003593">
    <property type="entry name" value="AAA+_ATPase"/>
</dbReference>
<dbReference type="InterPro" id="IPR050093">
    <property type="entry name" value="ABC_SmlMolc_Importer"/>
</dbReference>
<comment type="subunit">
    <text evidence="7">The complex is composed of two ATP-binding proteins (PotA), two transmembrane proteins (PotB and PotC) and a solute-binding protein (PotD).</text>
</comment>
<evidence type="ECO:0000259" key="8">
    <source>
        <dbReference type="PROSITE" id="PS50893"/>
    </source>
</evidence>
<evidence type="ECO:0000256" key="2">
    <source>
        <dbReference type="ARBA" id="ARBA00022475"/>
    </source>
</evidence>
<dbReference type="SUPFAM" id="SSF52540">
    <property type="entry name" value="P-loop containing nucleoside triphosphate hydrolases"/>
    <property type="match status" value="1"/>
</dbReference>
<dbReference type="STRING" id="146817.SAMN04488502_10459"/>
<keyword evidence="6 7" id="KW-0472">Membrane</keyword>
<keyword evidence="3 7" id="KW-0547">Nucleotide-binding</keyword>
<comment type="similarity">
    <text evidence="7">Belongs to the ABC transporter superfamily. Spermidine/putrescine importer (TC 3.A.1.11.1) family.</text>
</comment>
<dbReference type="InterPro" id="IPR008995">
    <property type="entry name" value="Mo/tungstate-bd_C_term_dom"/>
</dbReference>
<evidence type="ECO:0000256" key="3">
    <source>
        <dbReference type="ARBA" id="ARBA00022741"/>
    </source>
</evidence>
<dbReference type="GO" id="GO:0015697">
    <property type="term" value="P:quaternary ammonium group transport"/>
    <property type="evidence" value="ECO:0007669"/>
    <property type="project" value="UniProtKB-ARBA"/>
</dbReference>
<dbReference type="Gene3D" id="2.40.50.100">
    <property type="match status" value="1"/>
</dbReference>
<dbReference type="RefSeq" id="WP_092072095.1">
    <property type="nucleotide sequence ID" value="NZ_FNHB01000004.1"/>
</dbReference>
<gene>
    <name evidence="7" type="primary">potA</name>
    <name evidence="9" type="ORF">SAMN04488502_10459</name>
</gene>